<comment type="caution">
    <text evidence="1">The sequence shown here is derived from an EMBL/GenBank/DDBJ whole genome shotgun (WGS) entry which is preliminary data.</text>
</comment>
<reference evidence="1" key="1">
    <citation type="journal article" date="2015" name="Nature">
        <title>Complex archaea that bridge the gap between prokaryotes and eukaryotes.</title>
        <authorList>
            <person name="Spang A."/>
            <person name="Saw J.H."/>
            <person name="Jorgensen S.L."/>
            <person name="Zaremba-Niedzwiedzka K."/>
            <person name="Martijn J."/>
            <person name="Lind A.E."/>
            <person name="van Eijk R."/>
            <person name="Schleper C."/>
            <person name="Guy L."/>
            <person name="Ettema T.J."/>
        </authorList>
    </citation>
    <scope>NUCLEOTIDE SEQUENCE</scope>
</reference>
<sequence>MNLRFRAHTADVQLKETVVRFEALNALRKLGRLVRREYLKTTKTWTHKPKFFVKPSLRGMIAKVDIGTTDAIYIAIDLGTPARAIELRAGVKPKRALKLVGTYTAKTVPGVIGSKSGKSTGVIFRKSAKKWPGIKTRKFTEVIAANFMKSKEADIILEQAMDIIISKSGL</sequence>
<evidence type="ECO:0000313" key="1">
    <source>
        <dbReference type="EMBL" id="KKN01936.1"/>
    </source>
</evidence>
<proteinExistence type="predicted"/>
<gene>
    <name evidence="1" type="ORF">LCGC14_1122710</name>
</gene>
<accession>A0A0F9PLN3</accession>
<name>A0A0F9PLN3_9ZZZZ</name>
<dbReference type="EMBL" id="LAZR01005203">
    <property type="protein sequence ID" value="KKN01936.1"/>
    <property type="molecule type" value="Genomic_DNA"/>
</dbReference>
<protein>
    <submittedName>
        <fullName evidence="1">Uncharacterized protein</fullName>
    </submittedName>
</protein>
<organism evidence="1">
    <name type="scientific">marine sediment metagenome</name>
    <dbReference type="NCBI Taxonomy" id="412755"/>
    <lineage>
        <taxon>unclassified sequences</taxon>
        <taxon>metagenomes</taxon>
        <taxon>ecological metagenomes</taxon>
    </lineage>
</organism>
<dbReference type="AlphaFoldDB" id="A0A0F9PLN3"/>